<reference evidence="2" key="1">
    <citation type="journal article" date="2010" name="Nat. Biotechnol.">
        <title>Draft genome sequence of the oilseed species Ricinus communis.</title>
        <authorList>
            <person name="Chan A.P."/>
            <person name="Crabtree J."/>
            <person name="Zhao Q."/>
            <person name="Lorenzi H."/>
            <person name="Orvis J."/>
            <person name="Puiu D."/>
            <person name="Melake-Berhan A."/>
            <person name="Jones K.M."/>
            <person name="Redman J."/>
            <person name="Chen G."/>
            <person name="Cahoon E.B."/>
            <person name="Gedil M."/>
            <person name="Stanke M."/>
            <person name="Haas B.J."/>
            <person name="Wortman J.R."/>
            <person name="Fraser-Liggett C.M."/>
            <person name="Ravel J."/>
            <person name="Rabinowicz P.D."/>
        </authorList>
    </citation>
    <scope>NUCLEOTIDE SEQUENCE [LARGE SCALE GENOMIC DNA]</scope>
    <source>
        <strain evidence="2">cv. Hale</strain>
    </source>
</reference>
<dbReference type="InParanoid" id="B9TKR9"/>
<evidence type="ECO:0000313" key="1">
    <source>
        <dbReference type="EMBL" id="EEF23544.1"/>
    </source>
</evidence>
<proteinExistence type="predicted"/>
<dbReference type="Proteomes" id="UP000008311">
    <property type="component" value="Unassembled WGS sequence"/>
</dbReference>
<organism evidence="1 2">
    <name type="scientific">Ricinus communis</name>
    <name type="common">Castor bean</name>
    <dbReference type="NCBI Taxonomy" id="3988"/>
    <lineage>
        <taxon>Eukaryota</taxon>
        <taxon>Viridiplantae</taxon>
        <taxon>Streptophyta</taxon>
        <taxon>Embryophyta</taxon>
        <taxon>Tracheophyta</taxon>
        <taxon>Spermatophyta</taxon>
        <taxon>Magnoliopsida</taxon>
        <taxon>eudicotyledons</taxon>
        <taxon>Gunneridae</taxon>
        <taxon>Pentapetalae</taxon>
        <taxon>rosids</taxon>
        <taxon>fabids</taxon>
        <taxon>Malpighiales</taxon>
        <taxon>Euphorbiaceae</taxon>
        <taxon>Acalyphoideae</taxon>
        <taxon>Acalypheae</taxon>
        <taxon>Ricinus</taxon>
    </lineage>
</organism>
<accession>B9TKR9</accession>
<dbReference type="EMBL" id="EQ985640">
    <property type="protein sequence ID" value="EEF23544.1"/>
    <property type="molecule type" value="Genomic_DNA"/>
</dbReference>
<keyword evidence="2" id="KW-1185">Reference proteome</keyword>
<evidence type="ECO:0000313" key="2">
    <source>
        <dbReference type="Proteomes" id="UP000008311"/>
    </source>
</evidence>
<sequence length="98" mass="11172">MVGRKIGQAAGLERQLIVLKCASDSYRKRFRNCILFYETPPEVGGESRRDRTDVLPSRACRTDIVQGCLPRNLQKTVLCLCHDQPTIRLKSRNQPVET</sequence>
<protein>
    <submittedName>
        <fullName evidence="1">Uncharacterized protein</fullName>
    </submittedName>
</protein>
<dbReference type="AlphaFoldDB" id="B9TKR9"/>
<name>B9TKR9_RICCO</name>
<gene>
    <name evidence="1" type="ORF">RCOM_2078060</name>
</gene>